<keyword evidence="3" id="KW-0479">Metal-binding</keyword>
<dbReference type="AlphaFoldDB" id="A0AAW5R065"/>
<evidence type="ECO:0000256" key="8">
    <source>
        <dbReference type="ARBA" id="ARBA00046332"/>
    </source>
</evidence>
<dbReference type="InterPro" id="IPR007419">
    <property type="entry name" value="BFD-like_2Fe2S-bd_dom"/>
</dbReference>
<dbReference type="GO" id="GO:0046872">
    <property type="term" value="F:metal ion binding"/>
    <property type="evidence" value="ECO:0007669"/>
    <property type="project" value="UniProtKB-KW"/>
</dbReference>
<gene>
    <name evidence="10" type="ORF">MUB46_08630</name>
</gene>
<keyword evidence="2" id="KW-0001">2Fe-2S</keyword>
<evidence type="ECO:0000313" key="11">
    <source>
        <dbReference type="Proteomes" id="UP001320898"/>
    </source>
</evidence>
<keyword evidence="11" id="KW-1185">Reference proteome</keyword>
<dbReference type="PANTHER" id="PTHR37424:SF1">
    <property type="entry name" value="BACTERIOFERRITIN-ASSOCIATED FERREDOXIN"/>
    <property type="match status" value="1"/>
</dbReference>
<evidence type="ECO:0000313" key="10">
    <source>
        <dbReference type="EMBL" id="MCT8971915.1"/>
    </source>
</evidence>
<keyword evidence="5" id="KW-0408">Iron</keyword>
<feature type="domain" description="BFD-like [2Fe-2S]-binding" evidence="9">
    <location>
        <begin position="2"/>
        <end position="53"/>
    </location>
</feature>
<reference evidence="10 11" key="1">
    <citation type="submission" date="2022-04" db="EMBL/GenBank/DDBJ databases">
        <authorList>
            <person name="Ye Y.-Q."/>
            <person name="Du Z.-J."/>
        </authorList>
    </citation>
    <scope>NUCLEOTIDE SEQUENCE [LARGE SCALE GENOMIC DNA]</scope>
    <source>
        <strain evidence="10 11">A6E488</strain>
    </source>
</reference>
<proteinExistence type="inferred from homology"/>
<sequence>MIVCSCNALSDREIRACLSPGPDCPFTPAQVYRCLGCSPQCGRCARTIREIMDAALPAVHSGCVTQCNAVCPLRAEEAGDGAAGGRLDAFELAEEAYTDGPVRV</sequence>
<protein>
    <recommendedName>
        <fullName evidence="7">Bacterioferritin-associated ferredoxin</fullName>
    </recommendedName>
</protein>
<dbReference type="PANTHER" id="PTHR37424">
    <property type="entry name" value="BACTERIOFERRITIN-ASSOCIATED FERREDOXIN"/>
    <property type="match status" value="1"/>
</dbReference>
<organism evidence="10 11">
    <name type="scientific">Microbaculum marinisediminis</name>
    <dbReference type="NCBI Taxonomy" id="2931392"/>
    <lineage>
        <taxon>Bacteria</taxon>
        <taxon>Pseudomonadati</taxon>
        <taxon>Pseudomonadota</taxon>
        <taxon>Alphaproteobacteria</taxon>
        <taxon>Hyphomicrobiales</taxon>
        <taxon>Tepidamorphaceae</taxon>
        <taxon>Microbaculum</taxon>
    </lineage>
</organism>
<dbReference type="GO" id="GO:0051537">
    <property type="term" value="F:2 iron, 2 sulfur cluster binding"/>
    <property type="evidence" value="ECO:0007669"/>
    <property type="project" value="UniProtKB-KW"/>
</dbReference>
<keyword evidence="1" id="KW-0813">Transport</keyword>
<evidence type="ECO:0000256" key="1">
    <source>
        <dbReference type="ARBA" id="ARBA00022448"/>
    </source>
</evidence>
<accession>A0AAW5R065</accession>
<comment type="similarity">
    <text evidence="8">Belongs to the Bfd family.</text>
</comment>
<evidence type="ECO:0000256" key="7">
    <source>
        <dbReference type="ARBA" id="ARBA00039386"/>
    </source>
</evidence>
<dbReference type="Pfam" id="PF04324">
    <property type="entry name" value="Fer2_BFD"/>
    <property type="match status" value="1"/>
</dbReference>
<comment type="caution">
    <text evidence="10">The sequence shown here is derived from an EMBL/GenBank/DDBJ whole genome shotgun (WGS) entry which is preliminary data.</text>
</comment>
<evidence type="ECO:0000256" key="5">
    <source>
        <dbReference type="ARBA" id="ARBA00023004"/>
    </source>
</evidence>
<evidence type="ECO:0000259" key="9">
    <source>
        <dbReference type="Pfam" id="PF04324"/>
    </source>
</evidence>
<keyword evidence="6" id="KW-0411">Iron-sulfur</keyword>
<evidence type="ECO:0000256" key="4">
    <source>
        <dbReference type="ARBA" id="ARBA00022982"/>
    </source>
</evidence>
<dbReference type="InterPro" id="IPR052371">
    <property type="entry name" value="BFD-associated_ferredoxin"/>
</dbReference>
<dbReference type="InterPro" id="IPR041854">
    <property type="entry name" value="BFD-like_2Fe2S-bd_dom_sf"/>
</dbReference>
<dbReference type="Proteomes" id="UP001320898">
    <property type="component" value="Unassembled WGS sequence"/>
</dbReference>
<keyword evidence="4" id="KW-0249">Electron transport</keyword>
<evidence type="ECO:0000256" key="2">
    <source>
        <dbReference type="ARBA" id="ARBA00022714"/>
    </source>
</evidence>
<dbReference type="RefSeq" id="WP_261615478.1">
    <property type="nucleotide sequence ID" value="NZ_JALIDZ010000003.1"/>
</dbReference>
<name>A0AAW5R065_9HYPH</name>
<dbReference type="EMBL" id="JALIDZ010000003">
    <property type="protein sequence ID" value="MCT8971915.1"/>
    <property type="molecule type" value="Genomic_DNA"/>
</dbReference>
<evidence type="ECO:0000256" key="3">
    <source>
        <dbReference type="ARBA" id="ARBA00022723"/>
    </source>
</evidence>
<evidence type="ECO:0000256" key="6">
    <source>
        <dbReference type="ARBA" id="ARBA00023014"/>
    </source>
</evidence>
<dbReference type="Gene3D" id="1.10.10.1100">
    <property type="entry name" value="BFD-like [2Fe-2S]-binding domain"/>
    <property type="match status" value="1"/>
</dbReference>